<sequence length="428" mass="48292">MDGTLKMDGVSTSNQSMTGNPNQTISNANDTFRVIVQEMILQDKRFTGMARYVTNIEFFWSSAIKTACAGAGFIFFNPDFWAKLVPEQQKTVVAHEIWHLILNHLERGEGKDPDSYNIAGDHVINLTLQEDGFPIHENSDFGGIKPCCDPAYRGMSTEQIYAKIHEERKKNPGSHEPAAGTPSKSQIEDLIKEALQGSGTSLQEQKDDDEELLNTVADKAQANPPGDQPGGESRLLKTERKKVYIKKATYEEIFEEYLTDPLSGGKRTFMRPSRRQVSGGLRLKGKYPKKGRKNRLTHLVYALDVSGSITRAQANQFLRSAETLKERLNPVLMTVMLWDTQIRYEKVFREDEKLNGIHVTAGGGTCLKPVYQRVKQINPEALVIFTDLCVDIPPKPSWETIWFVPDDNIYDAYLQQVKYGDVYLVPEP</sequence>
<evidence type="ECO:0000259" key="3">
    <source>
        <dbReference type="Pfam" id="PF13203"/>
    </source>
</evidence>
<gene>
    <name evidence="4" type="ORF">vBRpoPV13_18</name>
</gene>
<feature type="region of interest" description="Disordered" evidence="1">
    <location>
        <begin position="266"/>
        <end position="287"/>
    </location>
</feature>
<name>A0A2Z4QGJ7_9CAUD</name>
<feature type="domain" description="Putative metallopeptidase" evidence="3">
    <location>
        <begin position="49"/>
        <end position="279"/>
    </location>
</feature>
<evidence type="ECO:0000259" key="2">
    <source>
        <dbReference type="Pfam" id="PF09967"/>
    </source>
</evidence>
<feature type="compositionally biased region" description="Polar residues" evidence="1">
    <location>
        <begin position="10"/>
        <end position="23"/>
    </location>
</feature>
<feature type="domain" description="VWA-like" evidence="2">
    <location>
        <begin position="299"/>
        <end position="407"/>
    </location>
</feature>
<dbReference type="PANTHER" id="PTHR38730">
    <property type="entry name" value="SLL7028 PROTEIN"/>
    <property type="match status" value="1"/>
</dbReference>
<accession>A0A2Z4QGJ7</accession>
<dbReference type="EMBL" id="MH015256">
    <property type="protein sequence ID" value="AWY09375.1"/>
    <property type="molecule type" value="Genomic_DNA"/>
</dbReference>
<dbReference type="Pfam" id="PF13203">
    <property type="entry name" value="DUF2201_N"/>
    <property type="match status" value="1"/>
</dbReference>
<evidence type="ECO:0000313" key="5">
    <source>
        <dbReference type="Proteomes" id="UP000250784"/>
    </source>
</evidence>
<feature type="region of interest" description="Disordered" evidence="1">
    <location>
        <begin position="1"/>
        <end position="23"/>
    </location>
</feature>
<dbReference type="InterPro" id="IPR025154">
    <property type="entry name" value="Put_metallopeptidase_dom"/>
</dbReference>
<dbReference type="Proteomes" id="UP000250784">
    <property type="component" value="Segment"/>
</dbReference>
<protein>
    <recommendedName>
        <fullName evidence="6">Metallopeptidase domain protein</fullName>
    </recommendedName>
</protein>
<evidence type="ECO:0008006" key="6">
    <source>
        <dbReference type="Google" id="ProtNLM"/>
    </source>
</evidence>
<proteinExistence type="predicted"/>
<dbReference type="Pfam" id="PF09967">
    <property type="entry name" value="DUF2201"/>
    <property type="match status" value="1"/>
</dbReference>
<evidence type="ECO:0000256" key="1">
    <source>
        <dbReference type="SAM" id="MobiDB-lite"/>
    </source>
</evidence>
<organism evidence="4 5">
    <name type="scientific">Ruegeria phage vB_RpoP-V13</name>
    <dbReference type="NCBI Taxonomy" id="2218612"/>
    <lineage>
        <taxon>Viruses</taxon>
        <taxon>Duplodnaviria</taxon>
        <taxon>Heunggongvirae</taxon>
        <taxon>Uroviricota</taxon>
        <taxon>Caudoviricetes</taxon>
        <taxon>Schitoviridae</taxon>
        <taxon>Rhodovirinae</taxon>
        <taxon>Pomeroyivirus</taxon>
        <taxon>Pomeroyivirus V13</taxon>
    </lineage>
</organism>
<reference evidence="4 5" key="1">
    <citation type="submission" date="2018-03" db="EMBL/GenBank/DDBJ databases">
        <title>Diverse roseophage infecting Ruegeria pomeroyi DSS-3.</title>
        <authorList>
            <person name="Zhan Y."/>
            <person name="Chen F."/>
            <person name="Wommack E."/>
            <person name="Nasko D."/>
        </authorList>
    </citation>
    <scope>NUCLEOTIDE SEQUENCE [LARGE SCALE GENOMIC DNA]</scope>
</reference>
<dbReference type="PANTHER" id="PTHR38730:SF1">
    <property type="entry name" value="SLL7028 PROTEIN"/>
    <property type="match status" value="1"/>
</dbReference>
<evidence type="ECO:0000313" key="4">
    <source>
        <dbReference type="EMBL" id="AWY09375.1"/>
    </source>
</evidence>
<dbReference type="InterPro" id="IPR018698">
    <property type="entry name" value="VWA-like_dom"/>
</dbReference>
<keyword evidence="5" id="KW-1185">Reference proteome</keyword>